<gene>
    <name evidence="1" type="ORF">F383_04999</name>
</gene>
<dbReference type="AlphaFoldDB" id="A0A0B0N7G1"/>
<organism evidence="1 2">
    <name type="scientific">Gossypium arboreum</name>
    <name type="common">Tree cotton</name>
    <name type="synonym">Gossypium nanking</name>
    <dbReference type="NCBI Taxonomy" id="29729"/>
    <lineage>
        <taxon>Eukaryota</taxon>
        <taxon>Viridiplantae</taxon>
        <taxon>Streptophyta</taxon>
        <taxon>Embryophyta</taxon>
        <taxon>Tracheophyta</taxon>
        <taxon>Spermatophyta</taxon>
        <taxon>Magnoliopsida</taxon>
        <taxon>eudicotyledons</taxon>
        <taxon>Gunneridae</taxon>
        <taxon>Pentapetalae</taxon>
        <taxon>rosids</taxon>
        <taxon>malvids</taxon>
        <taxon>Malvales</taxon>
        <taxon>Malvaceae</taxon>
        <taxon>Malvoideae</taxon>
        <taxon>Gossypium</taxon>
    </lineage>
</organism>
<dbReference type="EMBL" id="JRRC01466063">
    <property type="protein sequence ID" value="KHG07051.1"/>
    <property type="molecule type" value="Genomic_DNA"/>
</dbReference>
<evidence type="ECO:0000313" key="2">
    <source>
        <dbReference type="Proteomes" id="UP000032142"/>
    </source>
</evidence>
<accession>A0A0B0N7G1</accession>
<protein>
    <submittedName>
        <fullName evidence="1">Uncharacterized protein</fullName>
    </submittedName>
</protein>
<dbReference type="Proteomes" id="UP000032142">
    <property type="component" value="Unassembled WGS sequence"/>
</dbReference>
<proteinExistence type="predicted"/>
<reference evidence="2" key="1">
    <citation type="submission" date="2014-09" db="EMBL/GenBank/DDBJ databases">
        <authorList>
            <person name="Mudge J."/>
            <person name="Ramaraj T."/>
            <person name="Lindquist I.E."/>
            <person name="Bharti A.K."/>
            <person name="Sundararajan A."/>
            <person name="Cameron C.T."/>
            <person name="Woodward J.E."/>
            <person name="May G.D."/>
            <person name="Brubaker C."/>
            <person name="Broadhvest J."/>
            <person name="Wilkins T.A."/>
        </authorList>
    </citation>
    <scope>NUCLEOTIDE SEQUENCE</scope>
    <source>
        <strain evidence="2">cv. AKA8401</strain>
    </source>
</reference>
<name>A0A0B0N7G1_GOSAR</name>
<evidence type="ECO:0000313" key="1">
    <source>
        <dbReference type="EMBL" id="KHG07051.1"/>
    </source>
</evidence>
<comment type="caution">
    <text evidence="1">The sequence shown here is derived from an EMBL/GenBank/DDBJ whole genome shotgun (WGS) entry which is preliminary data.</text>
</comment>
<keyword evidence="2" id="KW-1185">Reference proteome</keyword>
<sequence>MSAYTCAWTHECFLMSSGNSLCFSLSYATCHMLPTFCYNGCVPCYLDSRRVRYRCALNMGT</sequence>